<reference evidence="2 3" key="1">
    <citation type="submission" date="2018-05" db="EMBL/GenBank/DDBJ databases">
        <title>Amnibacterium sp. M8JJ-5, whole genome shotgun sequence.</title>
        <authorList>
            <person name="Tuo L."/>
        </authorList>
    </citation>
    <scope>NUCLEOTIDE SEQUENCE [LARGE SCALE GENOMIC DNA]</scope>
    <source>
        <strain evidence="2 3">M8JJ-5</strain>
    </source>
</reference>
<name>A0A2V1HXB8_9MICO</name>
<keyword evidence="1" id="KW-0812">Transmembrane</keyword>
<feature type="transmembrane region" description="Helical" evidence="1">
    <location>
        <begin position="203"/>
        <end position="225"/>
    </location>
</feature>
<comment type="caution">
    <text evidence="2">The sequence shown here is derived from an EMBL/GenBank/DDBJ whole genome shotgun (WGS) entry which is preliminary data.</text>
</comment>
<evidence type="ECO:0000313" key="2">
    <source>
        <dbReference type="EMBL" id="PVZ95910.1"/>
    </source>
</evidence>
<dbReference type="OrthoDB" id="5005773at2"/>
<sequence>MDAALFFKALWTYKWLMIFGVLVALAAALFAGFKVETGSLDYRAETQYNAATTVLLSNAQTSVFQAEVPGQVIDPNVTAPQARDLSSTAVIYAYLISGNVIRDLVEQQVGPLSDAESITAVQRTTQPAGSEANPGRLNLPIIDVRGSALSPERAEEISSAATSAFLDFAVNEQNTAGIPPAERVQMTPLITAKAEAVDSSNPLIPIVAVGAGVLFAFTALSLILFNVRMRRTERAVAAAETGPVETTVPETWVTMPRVTESRLS</sequence>
<proteinExistence type="predicted"/>
<gene>
    <name evidence="2" type="ORF">DDQ50_05440</name>
</gene>
<dbReference type="Proteomes" id="UP000244893">
    <property type="component" value="Unassembled WGS sequence"/>
</dbReference>
<keyword evidence="1" id="KW-1133">Transmembrane helix</keyword>
<accession>A0A2V1HXB8</accession>
<evidence type="ECO:0000313" key="3">
    <source>
        <dbReference type="Proteomes" id="UP000244893"/>
    </source>
</evidence>
<keyword evidence="3" id="KW-1185">Reference proteome</keyword>
<feature type="transmembrane region" description="Helical" evidence="1">
    <location>
        <begin position="12"/>
        <end position="33"/>
    </location>
</feature>
<dbReference type="AlphaFoldDB" id="A0A2V1HXB8"/>
<evidence type="ECO:0000256" key="1">
    <source>
        <dbReference type="SAM" id="Phobius"/>
    </source>
</evidence>
<dbReference type="EMBL" id="QEOP01000001">
    <property type="protein sequence ID" value="PVZ95910.1"/>
    <property type="molecule type" value="Genomic_DNA"/>
</dbReference>
<organism evidence="2 3">
    <name type="scientific">Amnibacterium flavum</name>
    <dbReference type="NCBI Taxonomy" id="2173173"/>
    <lineage>
        <taxon>Bacteria</taxon>
        <taxon>Bacillati</taxon>
        <taxon>Actinomycetota</taxon>
        <taxon>Actinomycetes</taxon>
        <taxon>Micrococcales</taxon>
        <taxon>Microbacteriaceae</taxon>
        <taxon>Amnibacterium</taxon>
    </lineage>
</organism>
<keyword evidence="1" id="KW-0472">Membrane</keyword>
<dbReference type="RefSeq" id="WP_116755644.1">
    <property type="nucleotide sequence ID" value="NZ_JBHUEX010000001.1"/>
</dbReference>
<evidence type="ECO:0008006" key="4">
    <source>
        <dbReference type="Google" id="ProtNLM"/>
    </source>
</evidence>
<protein>
    <recommendedName>
        <fullName evidence="4">Capsular polysaccharide biosynthesis protein</fullName>
    </recommendedName>
</protein>